<evidence type="ECO:0000256" key="1">
    <source>
        <dbReference type="SAM" id="MobiDB-lite"/>
    </source>
</evidence>
<feature type="compositionally biased region" description="Polar residues" evidence="1">
    <location>
        <begin position="1"/>
        <end position="10"/>
    </location>
</feature>
<protein>
    <submittedName>
        <fullName evidence="2">Uncharacterized protein</fullName>
    </submittedName>
</protein>
<name>A0A4U6TWF5_SETVI</name>
<accession>A0A4U6TWF5</accession>
<dbReference type="AlphaFoldDB" id="A0A4U6TWF5"/>
<dbReference type="InterPro" id="IPR038588">
    <property type="entry name" value="XS_domain_sf"/>
</dbReference>
<feature type="compositionally biased region" description="Basic and acidic residues" evidence="1">
    <location>
        <begin position="12"/>
        <end position="25"/>
    </location>
</feature>
<organism evidence="2 3">
    <name type="scientific">Setaria viridis</name>
    <name type="common">Green bristlegrass</name>
    <name type="synonym">Setaria italica subsp. viridis</name>
    <dbReference type="NCBI Taxonomy" id="4556"/>
    <lineage>
        <taxon>Eukaryota</taxon>
        <taxon>Viridiplantae</taxon>
        <taxon>Streptophyta</taxon>
        <taxon>Embryophyta</taxon>
        <taxon>Tracheophyta</taxon>
        <taxon>Spermatophyta</taxon>
        <taxon>Magnoliopsida</taxon>
        <taxon>Liliopsida</taxon>
        <taxon>Poales</taxon>
        <taxon>Poaceae</taxon>
        <taxon>PACMAD clade</taxon>
        <taxon>Panicoideae</taxon>
        <taxon>Panicodae</taxon>
        <taxon>Paniceae</taxon>
        <taxon>Cenchrinae</taxon>
        <taxon>Setaria</taxon>
    </lineage>
</organism>
<dbReference type="PANTHER" id="PTHR46619:SF2">
    <property type="entry name" value="XS DOMAIN PROTEIN"/>
    <property type="match status" value="1"/>
</dbReference>
<dbReference type="Proteomes" id="UP000298652">
    <property type="component" value="Chromosome 7"/>
</dbReference>
<evidence type="ECO:0000313" key="3">
    <source>
        <dbReference type="Proteomes" id="UP000298652"/>
    </source>
</evidence>
<dbReference type="EMBL" id="CM016558">
    <property type="protein sequence ID" value="TKW07270.1"/>
    <property type="molecule type" value="Genomic_DNA"/>
</dbReference>
<feature type="region of interest" description="Disordered" evidence="1">
    <location>
        <begin position="1"/>
        <end position="26"/>
    </location>
</feature>
<dbReference type="Gene3D" id="3.30.70.2890">
    <property type="entry name" value="XS domain"/>
    <property type="match status" value="1"/>
</dbReference>
<evidence type="ECO:0000313" key="2">
    <source>
        <dbReference type="EMBL" id="TKW07270.1"/>
    </source>
</evidence>
<gene>
    <name evidence="2" type="ORF">SEVIR_7G299585v2</name>
</gene>
<keyword evidence="3" id="KW-1185">Reference proteome</keyword>
<proteinExistence type="predicted"/>
<dbReference type="PANTHER" id="PTHR46619">
    <property type="entry name" value="RNA RECOGNITION MOTIF XS DOMAIN PROTEIN-RELATED"/>
    <property type="match status" value="1"/>
</dbReference>
<reference evidence="2" key="1">
    <citation type="submission" date="2019-03" db="EMBL/GenBank/DDBJ databases">
        <title>WGS assembly of Setaria viridis.</title>
        <authorList>
            <person name="Huang P."/>
            <person name="Jenkins J."/>
            <person name="Grimwood J."/>
            <person name="Barry K."/>
            <person name="Healey A."/>
            <person name="Mamidi S."/>
            <person name="Sreedasyam A."/>
            <person name="Shu S."/>
            <person name="Feldman M."/>
            <person name="Wu J."/>
            <person name="Yu Y."/>
            <person name="Chen C."/>
            <person name="Johnson J."/>
            <person name="Rokhsar D."/>
            <person name="Baxter I."/>
            <person name="Schmutz J."/>
            <person name="Brutnell T."/>
            <person name="Kellogg E."/>
        </authorList>
    </citation>
    <scope>NUCLEOTIDE SEQUENCE [LARGE SCALE GENOMIC DNA]</scope>
</reference>
<sequence length="79" mass="9109">MRINDYFSSRNHGKEEFQQMRDGKGKKAAPVDNLEELLYAHIAVVEDLVYLDEEAKRRCKIRSKKEVEASADATLNLEP</sequence>
<dbReference type="Gramene" id="TKW07270">
    <property type="protein sequence ID" value="TKW07270"/>
    <property type="gene ID" value="SEVIR_7G299585v2"/>
</dbReference>